<dbReference type="AlphaFoldDB" id="A0A643FKX3"/>
<feature type="chain" id="PRO_5044229306" evidence="2">
    <location>
        <begin position="26"/>
        <end position="299"/>
    </location>
</feature>
<evidence type="ECO:0000256" key="2">
    <source>
        <dbReference type="SAM" id="SignalP"/>
    </source>
</evidence>
<accession>A0A643FKX3</accession>
<dbReference type="EMBL" id="CP062804">
    <property type="protein sequence ID" value="QOT81470.1"/>
    <property type="molecule type" value="Genomic_DNA"/>
</dbReference>
<keyword evidence="2" id="KW-0732">Signal</keyword>
<protein>
    <submittedName>
        <fullName evidence="3">Uncharacterized protein</fullName>
    </submittedName>
</protein>
<dbReference type="Proteomes" id="UP000397656">
    <property type="component" value="Chromosome 2"/>
</dbReference>
<feature type="compositionally biased region" description="Low complexity" evidence="1">
    <location>
        <begin position="32"/>
        <end position="41"/>
    </location>
</feature>
<proteinExistence type="predicted"/>
<sequence>MCVKRELAAIGIAAALSATQVAAWAASDAPIPSESSASSPLPERPLPAAAPPSAGKANCWETLWSRPNAKVRMEADGAMPMSIMTVQELLESTPARCQAIINIHSKSALAALMGPPVIADQRDLVSISPLAAPSAVRVEIHSEINARARYARLYGTSTSVGEGVVNYAGADLREGAILGGETVNSSVTLKIYARGTDEEVGELRAAHATITISSRHVGRRRMIDTALGRKDCIPITYEKHASLGPTQLVDTLIMTTPSVMQITDWYCPSERFVLRTEVREQGKVQRIDTTAIMPVGDTP</sequence>
<feature type="signal peptide" evidence="2">
    <location>
        <begin position="1"/>
        <end position="25"/>
    </location>
</feature>
<evidence type="ECO:0000313" key="4">
    <source>
        <dbReference type="Proteomes" id="UP000397656"/>
    </source>
</evidence>
<feature type="region of interest" description="Disordered" evidence="1">
    <location>
        <begin position="32"/>
        <end position="55"/>
    </location>
</feature>
<evidence type="ECO:0000313" key="3">
    <source>
        <dbReference type="EMBL" id="QOT81470.1"/>
    </source>
</evidence>
<gene>
    <name evidence="3" type="ORF">F7R26_032860</name>
</gene>
<organism evidence="3 4">
    <name type="scientific">Cupriavidus basilensis</name>
    <dbReference type="NCBI Taxonomy" id="68895"/>
    <lineage>
        <taxon>Bacteria</taxon>
        <taxon>Pseudomonadati</taxon>
        <taxon>Pseudomonadota</taxon>
        <taxon>Betaproteobacteria</taxon>
        <taxon>Burkholderiales</taxon>
        <taxon>Burkholderiaceae</taxon>
        <taxon>Cupriavidus</taxon>
    </lineage>
</organism>
<evidence type="ECO:0000256" key="1">
    <source>
        <dbReference type="SAM" id="MobiDB-lite"/>
    </source>
</evidence>
<name>A0A643FKX3_9BURK</name>
<reference evidence="3 4" key="1">
    <citation type="submission" date="2020-10" db="EMBL/GenBank/DDBJ databases">
        <title>Complete genome sequence of Cupriavidus basilensis CCUG 49340T.</title>
        <authorList>
            <person name="Salva-Serra F."/>
            <person name="Donoso R.A."/>
            <person name="Cho K.H."/>
            <person name="Yoo J.A."/>
            <person name="Lee K."/>
            <person name="Yoon S.-H."/>
            <person name="Perez-Pantoja D."/>
            <person name="Moore E.R.B."/>
        </authorList>
    </citation>
    <scope>NUCLEOTIDE SEQUENCE [LARGE SCALE GENOMIC DNA]</scope>
    <source>
        <strain evidence="4">CCUG 49340</strain>
    </source>
</reference>